<dbReference type="AlphaFoldDB" id="A0A6M8HRI7"/>
<dbReference type="RefSeq" id="WP_171836608.1">
    <property type="nucleotide sequence ID" value="NZ_CP053708.1"/>
</dbReference>
<dbReference type="EMBL" id="CP053708">
    <property type="protein sequence ID" value="QKE90885.1"/>
    <property type="molecule type" value="Genomic_DNA"/>
</dbReference>
<dbReference type="PANTHER" id="PTHR46825:SF9">
    <property type="entry name" value="BETA-LACTAMASE-RELATED DOMAIN-CONTAINING PROTEIN"/>
    <property type="match status" value="1"/>
</dbReference>
<gene>
    <name evidence="2" type="ORF">HN018_13305</name>
</gene>
<dbReference type="PANTHER" id="PTHR46825">
    <property type="entry name" value="D-ALANYL-D-ALANINE-CARBOXYPEPTIDASE/ENDOPEPTIDASE AMPH"/>
    <property type="match status" value="1"/>
</dbReference>
<sequence>MMPQAHLDPAALDALFAPFDRTDAPGFAVGVSLPGMAPYRRGFGMASIELPVALSPTIRMRIGSTTKHFCVLAVMLLVEEGRLSLDDSPRRHIPEMPEWAEAMTVRQLMAHTSGMRDAFDLILHASGPGLSAAPDMLFNRQIAIDDVDAPPGSTWSYNNGSYVLLGEIVERLSGRSFADFLTERILRPTGMHDTTMRALDTDLLANSATLHVPTPQGGWNRGIFGVPIGGMGGLVSTVDDMLLWLAHMSRPVVGTAESWAAMRTPLTTHGYGLGLFMDTHRGLRTLHHAGGVVGGCSQMLKVLDHELDLIIMSNGRSGLDLYGLVDAIIDACIPELPPVAEPAPGPATVATFHSATTGRVLSMVDHEGRQALAISGTTLPTRRQPDGSLSVAILPSDLRVRPVHQGDAIVALEASEFGNVDRLDRLDPPEDHTGAELTGRYENPSVAMTATIGTDAAGETLLRMTGELGGLSYALTRLGPVLWQARATGALPLVFTLEVTADGFSLSTGRTRRLAFDRTT</sequence>
<dbReference type="Proteomes" id="UP000500767">
    <property type="component" value="Chromosome"/>
</dbReference>
<evidence type="ECO:0000313" key="3">
    <source>
        <dbReference type="Proteomes" id="UP000500767"/>
    </source>
</evidence>
<accession>A0A6M8HRI7</accession>
<dbReference type="InterPro" id="IPR001466">
    <property type="entry name" value="Beta-lactam-related"/>
</dbReference>
<dbReference type="Gene3D" id="3.40.710.10">
    <property type="entry name" value="DD-peptidase/beta-lactamase superfamily"/>
    <property type="match status" value="1"/>
</dbReference>
<organism evidence="2 3">
    <name type="scientific">Lichenicola cladoniae</name>
    <dbReference type="NCBI Taxonomy" id="1484109"/>
    <lineage>
        <taxon>Bacteria</taxon>
        <taxon>Pseudomonadati</taxon>
        <taxon>Pseudomonadota</taxon>
        <taxon>Alphaproteobacteria</taxon>
        <taxon>Acetobacterales</taxon>
        <taxon>Acetobacteraceae</taxon>
        <taxon>Lichenicola</taxon>
    </lineage>
</organism>
<keyword evidence="3" id="KW-1185">Reference proteome</keyword>
<feature type="domain" description="Beta-lactamase-related" evidence="1">
    <location>
        <begin position="13"/>
        <end position="318"/>
    </location>
</feature>
<dbReference type="Pfam" id="PF00144">
    <property type="entry name" value="Beta-lactamase"/>
    <property type="match status" value="1"/>
</dbReference>
<dbReference type="InterPro" id="IPR050491">
    <property type="entry name" value="AmpC-like"/>
</dbReference>
<dbReference type="KEGG" id="lck:HN018_13305"/>
<reference evidence="2 3" key="1">
    <citation type="journal article" date="2014" name="World J. Microbiol. Biotechnol.">
        <title>Biodiversity and physiological characteristics of Antarctic and Arctic lichens-associated bacteria.</title>
        <authorList>
            <person name="Lee Y.M."/>
            <person name="Kim E.H."/>
            <person name="Lee H.K."/>
            <person name="Hong S.G."/>
        </authorList>
    </citation>
    <scope>NUCLEOTIDE SEQUENCE [LARGE SCALE GENOMIC DNA]</scope>
    <source>
        <strain evidence="2 3">PAMC 26569</strain>
    </source>
</reference>
<name>A0A6M8HRI7_9PROT</name>
<proteinExistence type="predicted"/>
<protein>
    <submittedName>
        <fullName evidence="2">Beta-lactamase family protein</fullName>
    </submittedName>
</protein>
<evidence type="ECO:0000313" key="2">
    <source>
        <dbReference type="EMBL" id="QKE90885.1"/>
    </source>
</evidence>
<dbReference type="InterPro" id="IPR012338">
    <property type="entry name" value="Beta-lactam/transpept-like"/>
</dbReference>
<dbReference type="SUPFAM" id="SSF56601">
    <property type="entry name" value="beta-lactamase/transpeptidase-like"/>
    <property type="match status" value="1"/>
</dbReference>
<evidence type="ECO:0000259" key="1">
    <source>
        <dbReference type="Pfam" id="PF00144"/>
    </source>
</evidence>